<dbReference type="GO" id="GO:0016747">
    <property type="term" value="F:acyltransferase activity, transferring groups other than amino-acyl groups"/>
    <property type="evidence" value="ECO:0007669"/>
    <property type="project" value="InterPro"/>
</dbReference>
<dbReference type="Pfam" id="PF00583">
    <property type="entry name" value="Acetyltransf_1"/>
    <property type="match status" value="1"/>
</dbReference>
<comment type="caution">
    <text evidence="2">The sequence shown here is derived from an EMBL/GenBank/DDBJ whole genome shotgun (WGS) entry which is preliminary data.</text>
</comment>
<dbReference type="OrthoDB" id="2189687at2"/>
<organism evidence="2 3">
    <name type="scientific">Caryophanon tenue</name>
    <dbReference type="NCBI Taxonomy" id="33978"/>
    <lineage>
        <taxon>Bacteria</taxon>
        <taxon>Bacillati</taxon>
        <taxon>Bacillota</taxon>
        <taxon>Bacilli</taxon>
        <taxon>Bacillales</taxon>
        <taxon>Caryophanaceae</taxon>
        <taxon>Caryophanon</taxon>
    </lineage>
</organism>
<keyword evidence="3" id="KW-1185">Reference proteome</keyword>
<dbReference type="Proteomes" id="UP000093199">
    <property type="component" value="Unassembled WGS sequence"/>
</dbReference>
<dbReference type="InterPro" id="IPR000182">
    <property type="entry name" value="GNAT_dom"/>
</dbReference>
<dbReference type="STRING" id="33978.A6M13_10790"/>
<dbReference type="CDD" id="cd04301">
    <property type="entry name" value="NAT_SF"/>
    <property type="match status" value="1"/>
</dbReference>
<dbReference type="RefSeq" id="WP_066543563.1">
    <property type="nucleotide sequence ID" value="NZ_MASJ01000003.1"/>
</dbReference>
<evidence type="ECO:0000259" key="1">
    <source>
        <dbReference type="PROSITE" id="PS51186"/>
    </source>
</evidence>
<dbReference type="SUPFAM" id="SSF55729">
    <property type="entry name" value="Acyl-CoA N-acyltransferases (Nat)"/>
    <property type="match status" value="1"/>
</dbReference>
<protein>
    <recommendedName>
        <fullName evidence="1">N-acetyltransferase domain-containing protein</fullName>
    </recommendedName>
</protein>
<reference evidence="2 3" key="1">
    <citation type="submission" date="2016-07" db="EMBL/GenBank/DDBJ databases">
        <title>Caryophanon tenue genome sequencing.</title>
        <authorList>
            <person name="Verma A."/>
            <person name="Pal Y."/>
            <person name="Krishnamurthi S."/>
        </authorList>
    </citation>
    <scope>NUCLEOTIDE SEQUENCE [LARGE SCALE GENOMIC DNA]</scope>
    <source>
        <strain evidence="2 3">DSM 14152</strain>
    </source>
</reference>
<sequence>MLYRYKKAFEKLAMGLLSFNPAQKDLKKLQETMARYEEDEQWHLYLWKQDDEYLGLIGVQYDNETAYVQHISVMPSHRGEGIARCMIEAVEQLPGVSHVVPLNGTAPLVEKCTRQS</sequence>
<evidence type="ECO:0000313" key="3">
    <source>
        <dbReference type="Proteomes" id="UP000093199"/>
    </source>
</evidence>
<accession>A0A1C0YKT5</accession>
<dbReference type="InterPro" id="IPR016181">
    <property type="entry name" value="Acyl_CoA_acyltransferase"/>
</dbReference>
<dbReference type="Gene3D" id="3.40.630.30">
    <property type="match status" value="1"/>
</dbReference>
<gene>
    <name evidence="2" type="ORF">A6M13_10790</name>
</gene>
<dbReference type="AlphaFoldDB" id="A0A1C0YKT5"/>
<dbReference type="PROSITE" id="PS51186">
    <property type="entry name" value="GNAT"/>
    <property type="match status" value="1"/>
</dbReference>
<dbReference type="EMBL" id="MASJ01000003">
    <property type="protein sequence ID" value="OCS87778.1"/>
    <property type="molecule type" value="Genomic_DNA"/>
</dbReference>
<evidence type="ECO:0000313" key="2">
    <source>
        <dbReference type="EMBL" id="OCS87778.1"/>
    </source>
</evidence>
<name>A0A1C0YKT5_9BACL</name>
<feature type="domain" description="N-acetyltransferase" evidence="1">
    <location>
        <begin position="3"/>
        <end position="116"/>
    </location>
</feature>
<proteinExistence type="predicted"/>